<dbReference type="InterPro" id="IPR002110">
    <property type="entry name" value="Ankyrin_rpt"/>
</dbReference>
<dbReference type="Proteomes" id="UP000249016">
    <property type="component" value="Unassembled WGS sequence"/>
</dbReference>
<dbReference type="Gene3D" id="1.25.40.20">
    <property type="entry name" value="Ankyrin repeat-containing domain"/>
    <property type="match status" value="1"/>
</dbReference>
<evidence type="ECO:0000256" key="1">
    <source>
        <dbReference type="SAM" id="Phobius"/>
    </source>
</evidence>
<accession>A0A327NNY5</accession>
<dbReference type="AlphaFoldDB" id="A0A327NNY5"/>
<sequence>MVVAAVVFSLTNRLLHLHFPIWVLAIAAAILVFVIMSTFLSNSSNDPTLYYIMTVVINVIVVLLMITLTGISNFIFSAHFSTPFAFGKPQLITTIIYAIITVFFAVQPLISDAKGYIGDIQSEKKLRTIKEIIDTGNIDDFIEVSDSNFELWKVRLINEQRSLLEYVVAQDKVAMAHVLLNGHKDLFKYTFSWDIKSQSMVEMLIEDGMSPDQAIQALTAYNKTELVKIVVEKYHPKFSSSVSYITKNVMHYKNDELLNYLVEKGLGKDLIQSNETLYGLGEKNDTTAVYQLMKKGFAVDPTDNRLIYWAIYNNNLPFLKVLFTYPFNVNASSDEYTNLENAIVGGHKEIVDFLLTLKPDIETLHTTKLNGETNALLLAERYKQTEMLEKLKRYIGQN</sequence>
<evidence type="ECO:0000313" key="2">
    <source>
        <dbReference type="EMBL" id="RAI76942.1"/>
    </source>
</evidence>
<organism evidence="2 3">
    <name type="scientific">Spirosoma telluris</name>
    <dbReference type="NCBI Taxonomy" id="2183553"/>
    <lineage>
        <taxon>Bacteria</taxon>
        <taxon>Pseudomonadati</taxon>
        <taxon>Bacteroidota</taxon>
        <taxon>Cytophagia</taxon>
        <taxon>Cytophagales</taxon>
        <taxon>Cytophagaceae</taxon>
        <taxon>Spirosoma</taxon>
    </lineage>
</organism>
<reference evidence="2 3" key="1">
    <citation type="submission" date="2018-06" db="EMBL/GenBank/DDBJ databases">
        <title>Spirosoma sp. HMF3257 Genome sequencing and assembly.</title>
        <authorList>
            <person name="Kang H."/>
            <person name="Cha I."/>
            <person name="Kim H."/>
            <person name="Kang J."/>
            <person name="Joh K."/>
        </authorList>
    </citation>
    <scope>NUCLEOTIDE SEQUENCE [LARGE SCALE GENOMIC DNA]</scope>
    <source>
        <strain evidence="2 3">HMF3257</strain>
    </source>
</reference>
<name>A0A327NNY5_9BACT</name>
<dbReference type="EMBL" id="QLII01000001">
    <property type="protein sequence ID" value="RAI76942.1"/>
    <property type="molecule type" value="Genomic_DNA"/>
</dbReference>
<dbReference type="Pfam" id="PF12796">
    <property type="entry name" value="Ank_2"/>
    <property type="match status" value="1"/>
</dbReference>
<evidence type="ECO:0000313" key="3">
    <source>
        <dbReference type="Proteomes" id="UP000249016"/>
    </source>
</evidence>
<dbReference type="InterPro" id="IPR036770">
    <property type="entry name" value="Ankyrin_rpt-contain_sf"/>
</dbReference>
<feature type="transmembrane region" description="Helical" evidence="1">
    <location>
        <begin position="91"/>
        <end position="110"/>
    </location>
</feature>
<dbReference type="SMART" id="SM00248">
    <property type="entry name" value="ANK"/>
    <property type="match status" value="3"/>
</dbReference>
<keyword evidence="1" id="KW-1133">Transmembrane helix</keyword>
<keyword evidence="3" id="KW-1185">Reference proteome</keyword>
<feature type="transmembrane region" description="Helical" evidence="1">
    <location>
        <begin position="19"/>
        <end position="41"/>
    </location>
</feature>
<comment type="caution">
    <text evidence="2">The sequence shown here is derived from an EMBL/GenBank/DDBJ whole genome shotgun (WGS) entry which is preliminary data.</text>
</comment>
<evidence type="ECO:0008006" key="4">
    <source>
        <dbReference type="Google" id="ProtNLM"/>
    </source>
</evidence>
<gene>
    <name evidence="2" type="ORF">HMF3257_27170</name>
</gene>
<feature type="transmembrane region" description="Helical" evidence="1">
    <location>
        <begin position="48"/>
        <end position="71"/>
    </location>
</feature>
<proteinExistence type="predicted"/>
<dbReference type="SUPFAM" id="SSF48403">
    <property type="entry name" value="Ankyrin repeat"/>
    <property type="match status" value="1"/>
</dbReference>
<keyword evidence="1" id="KW-0472">Membrane</keyword>
<protein>
    <recommendedName>
        <fullName evidence="4">Ankyrin repeat domain-containing protein</fullName>
    </recommendedName>
</protein>
<keyword evidence="1" id="KW-0812">Transmembrane</keyword>